<sequence>MVHNLESSCVLKLYRWKFRRGCTEHLRYLQIMFEKQCKSGIDKLKTSSICTGKTPSSLSSGYLTKFPSNHQVEFKKWAGKQNAIETEALLGSEQKCACDLNSQPSNSVPKVVESSISTVKSASADRIVN</sequence>
<keyword evidence="2" id="KW-1185">Reference proteome</keyword>
<dbReference type="AlphaFoldDB" id="A0AA38ZXS4"/>
<organism evidence="1 2">
    <name type="scientific">Vitis rotundifolia</name>
    <name type="common">Muscadine grape</name>
    <dbReference type="NCBI Taxonomy" id="103349"/>
    <lineage>
        <taxon>Eukaryota</taxon>
        <taxon>Viridiplantae</taxon>
        <taxon>Streptophyta</taxon>
        <taxon>Embryophyta</taxon>
        <taxon>Tracheophyta</taxon>
        <taxon>Spermatophyta</taxon>
        <taxon>Magnoliopsida</taxon>
        <taxon>eudicotyledons</taxon>
        <taxon>Gunneridae</taxon>
        <taxon>Pentapetalae</taxon>
        <taxon>rosids</taxon>
        <taxon>Vitales</taxon>
        <taxon>Vitaceae</taxon>
        <taxon>Viteae</taxon>
        <taxon>Vitis</taxon>
    </lineage>
</organism>
<comment type="caution">
    <text evidence="1">The sequence shown here is derived from an EMBL/GenBank/DDBJ whole genome shotgun (WGS) entry which is preliminary data.</text>
</comment>
<protein>
    <submittedName>
        <fullName evidence="1">Uncharacterized protein</fullName>
    </submittedName>
</protein>
<dbReference type="EMBL" id="JARBHA010000007">
    <property type="protein sequence ID" value="KAJ9697024.1"/>
    <property type="molecule type" value="Genomic_DNA"/>
</dbReference>
<reference evidence="1 2" key="1">
    <citation type="journal article" date="2023" name="BMC Biotechnol.">
        <title>Vitis rotundifolia cv Carlos genome sequencing.</title>
        <authorList>
            <person name="Huff M."/>
            <person name="Hulse-Kemp A."/>
            <person name="Scheffler B."/>
            <person name="Youngblood R."/>
            <person name="Simpson S."/>
            <person name="Babiker E."/>
            <person name="Staton M."/>
        </authorList>
    </citation>
    <scope>NUCLEOTIDE SEQUENCE [LARGE SCALE GENOMIC DNA]</scope>
    <source>
        <tissue evidence="1">Leaf</tissue>
    </source>
</reference>
<evidence type="ECO:0000313" key="1">
    <source>
        <dbReference type="EMBL" id="KAJ9697024.1"/>
    </source>
</evidence>
<gene>
    <name evidence="1" type="ORF">PVL29_008987</name>
</gene>
<proteinExistence type="predicted"/>
<evidence type="ECO:0000313" key="2">
    <source>
        <dbReference type="Proteomes" id="UP001168098"/>
    </source>
</evidence>
<name>A0AA38ZXS4_VITRO</name>
<dbReference type="Proteomes" id="UP001168098">
    <property type="component" value="Unassembled WGS sequence"/>
</dbReference>
<accession>A0AA38ZXS4</accession>